<name>A0ABR2IMG1_9EUKA</name>
<dbReference type="Pfam" id="PF00069">
    <property type="entry name" value="Pkinase"/>
    <property type="match status" value="1"/>
</dbReference>
<dbReference type="InterPro" id="IPR051681">
    <property type="entry name" value="Ser/Thr_Kinases-Pseudokinases"/>
</dbReference>
<keyword evidence="3" id="KW-1185">Reference proteome</keyword>
<dbReference type="Pfam" id="PF07714">
    <property type="entry name" value="PK_Tyr_Ser-Thr"/>
    <property type="match status" value="1"/>
</dbReference>
<dbReference type="PRINTS" id="PR00109">
    <property type="entry name" value="TYRKINASE"/>
</dbReference>
<dbReference type="InterPro" id="IPR001245">
    <property type="entry name" value="Ser-Thr/Tyr_kinase_cat_dom"/>
</dbReference>
<accession>A0ABR2IMG1</accession>
<dbReference type="PANTHER" id="PTHR44329">
    <property type="entry name" value="SERINE/THREONINE-PROTEIN KINASE TNNI3K-RELATED"/>
    <property type="match status" value="1"/>
</dbReference>
<dbReference type="PROSITE" id="PS50011">
    <property type="entry name" value="PROTEIN_KINASE_DOM"/>
    <property type="match status" value="2"/>
</dbReference>
<reference evidence="2 3" key="1">
    <citation type="submission" date="2024-04" db="EMBL/GenBank/DDBJ databases">
        <title>Tritrichomonas musculus Genome.</title>
        <authorList>
            <person name="Alves-Ferreira E."/>
            <person name="Grigg M."/>
            <person name="Lorenzi H."/>
            <person name="Galac M."/>
        </authorList>
    </citation>
    <scope>NUCLEOTIDE SEQUENCE [LARGE SCALE GENOMIC DNA]</scope>
    <source>
        <strain evidence="2 3">EAF2021</strain>
    </source>
</reference>
<dbReference type="PANTHER" id="PTHR44329:SF214">
    <property type="entry name" value="PROTEIN KINASE DOMAIN-CONTAINING PROTEIN"/>
    <property type="match status" value="1"/>
</dbReference>
<feature type="domain" description="Protein kinase" evidence="1">
    <location>
        <begin position="280"/>
        <end position="532"/>
    </location>
</feature>
<evidence type="ECO:0000259" key="1">
    <source>
        <dbReference type="PROSITE" id="PS50011"/>
    </source>
</evidence>
<proteinExistence type="predicted"/>
<comment type="caution">
    <text evidence="2">The sequence shown here is derived from an EMBL/GenBank/DDBJ whole genome shotgun (WGS) entry which is preliminary data.</text>
</comment>
<evidence type="ECO:0000313" key="2">
    <source>
        <dbReference type="EMBL" id="KAK8864871.1"/>
    </source>
</evidence>
<dbReference type="SUPFAM" id="SSF56112">
    <property type="entry name" value="Protein kinase-like (PK-like)"/>
    <property type="match status" value="2"/>
</dbReference>
<gene>
    <name evidence="2" type="ORF">M9Y10_010398</name>
</gene>
<feature type="domain" description="Protein kinase" evidence="1">
    <location>
        <begin position="13"/>
        <end position="282"/>
    </location>
</feature>
<dbReference type="Gene3D" id="1.10.510.10">
    <property type="entry name" value="Transferase(Phosphotransferase) domain 1"/>
    <property type="match status" value="2"/>
</dbReference>
<dbReference type="Proteomes" id="UP001470230">
    <property type="component" value="Unassembled WGS sequence"/>
</dbReference>
<evidence type="ECO:0000313" key="3">
    <source>
        <dbReference type="Proteomes" id="UP001470230"/>
    </source>
</evidence>
<dbReference type="SMART" id="SM00220">
    <property type="entry name" value="S_TKc"/>
    <property type="match status" value="1"/>
</dbReference>
<organism evidence="2 3">
    <name type="scientific">Tritrichomonas musculus</name>
    <dbReference type="NCBI Taxonomy" id="1915356"/>
    <lineage>
        <taxon>Eukaryota</taxon>
        <taxon>Metamonada</taxon>
        <taxon>Parabasalia</taxon>
        <taxon>Tritrichomonadida</taxon>
        <taxon>Tritrichomonadidae</taxon>
        <taxon>Tritrichomonas</taxon>
    </lineage>
</organism>
<dbReference type="EMBL" id="JAPFFF010000016">
    <property type="protein sequence ID" value="KAK8864871.1"/>
    <property type="molecule type" value="Genomic_DNA"/>
</dbReference>
<sequence length="561" mass="65520">MAKPIRILDISQYEEFDDIGEGQASDIIKVRDKKTGQILAAKSYLHDLNDYFCEFTVQLFKELNIMSELNHPSIIKLRGFSPLNFDEENRPIIFMDYISNGSLSDIVKQERKSANWTETKKLINIYGIASAMSYLHSHHIVHLDLKPGNILEDENFHPKIIDFGISRKLKGERERIKKMVVGTPLYIAPEMTVHNEITFSNDVYSFSMIVYQIVIGQIKTFKKNESTLLMLHEIGEGVRPEMDDETPACYRELIERCWDADGQKRPTFDQIVLQLRNDERFVSEKVDREEFRAYVESIDKYVREEHNEEDDVSDGEVSIEKVDGLKSEKENDDAKILSKLNHPCIQFLFGHGEVKSPNMTLFDLLNNERRGNRNLNWSTTQKLIVIYGIASAMSFLHSHDVLHCNLRPVNVLLDADLFPRLRGMLQQPDLDSLSVYSAPETIESHMYVKASDVYSFAVVAYEVLTGDVPFRNENDMKKLFEKITENYYRPRFRKRIYPIFFRLVALCWSQYKEDRPTFDQIVSELRNNKEFITSEVNEAQFIQYIEKVDKYFQSEPNKKMK</sequence>
<dbReference type="InterPro" id="IPR000719">
    <property type="entry name" value="Prot_kinase_dom"/>
</dbReference>
<dbReference type="InterPro" id="IPR011009">
    <property type="entry name" value="Kinase-like_dom_sf"/>
</dbReference>
<protein>
    <recommendedName>
        <fullName evidence="1">Protein kinase domain-containing protein</fullName>
    </recommendedName>
</protein>